<dbReference type="InterPro" id="IPR001610">
    <property type="entry name" value="PAC"/>
</dbReference>
<comment type="caution">
    <text evidence="5">The sequence shown here is derived from an EMBL/GenBank/DDBJ whole genome shotgun (WGS) entry which is preliminary data.</text>
</comment>
<dbReference type="FunFam" id="3.30.70.270:FF:000001">
    <property type="entry name" value="Diguanylate cyclase domain protein"/>
    <property type="match status" value="1"/>
</dbReference>
<dbReference type="CDD" id="cd01949">
    <property type="entry name" value="GGDEF"/>
    <property type="match status" value="1"/>
</dbReference>
<dbReference type="InterPro" id="IPR043128">
    <property type="entry name" value="Rev_trsase/Diguanyl_cyclase"/>
</dbReference>
<gene>
    <name evidence="5" type="ORF">E6C76_18445</name>
</gene>
<dbReference type="PANTHER" id="PTHR44757:SF2">
    <property type="entry name" value="BIOFILM ARCHITECTURE MAINTENANCE PROTEIN MBAA"/>
    <property type="match status" value="1"/>
</dbReference>
<evidence type="ECO:0000313" key="5">
    <source>
        <dbReference type="EMBL" id="THF62304.1"/>
    </source>
</evidence>
<dbReference type="CDD" id="cd00130">
    <property type="entry name" value="PAS"/>
    <property type="match status" value="1"/>
</dbReference>
<feature type="domain" description="GGDEF" evidence="4">
    <location>
        <begin position="744"/>
        <end position="874"/>
    </location>
</feature>
<dbReference type="InterPro" id="IPR035965">
    <property type="entry name" value="PAS-like_dom_sf"/>
</dbReference>
<dbReference type="EMBL" id="SSOC01000007">
    <property type="protein sequence ID" value="THF62304.1"/>
    <property type="molecule type" value="Genomic_DNA"/>
</dbReference>
<dbReference type="CDD" id="cd12915">
    <property type="entry name" value="PDC2_DGC_like"/>
    <property type="match status" value="1"/>
</dbReference>
<dbReference type="InterPro" id="IPR000700">
    <property type="entry name" value="PAS-assoc_C"/>
</dbReference>
<dbReference type="InterPro" id="IPR052155">
    <property type="entry name" value="Biofilm_reg_signaling"/>
</dbReference>
<evidence type="ECO:0000259" key="4">
    <source>
        <dbReference type="PROSITE" id="PS50887"/>
    </source>
</evidence>
<feature type="domain" description="PAS" evidence="2">
    <location>
        <begin position="378"/>
        <end position="416"/>
    </location>
</feature>
<organism evidence="5 6">
    <name type="scientific">Pseudothauera nasutitermitis</name>
    <dbReference type="NCBI Taxonomy" id="2565930"/>
    <lineage>
        <taxon>Bacteria</taxon>
        <taxon>Pseudomonadati</taxon>
        <taxon>Pseudomonadota</taxon>
        <taxon>Betaproteobacteria</taxon>
        <taxon>Rhodocyclales</taxon>
        <taxon>Zoogloeaceae</taxon>
        <taxon>Pseudothauera</taxon>
    </lineage>
</organism>
<reference evidence="5 6" key="1">
    <citation type="submission" date="2019-04" db="EMBL/GenBank/DDBJ databases">
        <title>Azoarcus nasutitermitis sp. nov. isolated from termite nest.</title>
        <authorList>
            <person name="Lin S.-Y."/>
            <person name="Hameed A."/>
            <person name="Hsu Y.-H."/>
            <person name="Young C.-C."/>
        </authorList>
    </citation>
    <scope>NUCLEOTIDE SEQUENCE [LARGE SCALE GENOMIC DNA]</scope>
    <source>
        <strain evidence="5 6">CC-YHH838</strain>
    </source>
</reference>
<dbReference type="InterPro" id="IPR013656">
    <property type="entry name" value="PAS_4"/>
</dbReference>
<dbReference type="SUPFAM" id="SSF55785">
    <property type="entry name" value="PYP-like sensor domain (PAS domain)"/>
    <property type="match status" value="3"/>
</dbReference>
<dbReference type="Pfam" id="PF08448">
    <property type="entry name" value="PAS_4"/>
    <property type="match status" value="1"/>
</dbReference>
<dbReference type="InterPro" id="IPR013655">
    <property type="entry name" value="PAS_fold_3"/>
</dbReference>
<dbReference type="PROSITE" id="PS50112">
    <property type="entry name" value="PAS"/>
    <property type="match status" value="1"/>
</dbReference>
<dbReference type="SMART" id="SM00091">
    <property type="entry name" value="PAS"/>
    <property type="match status" value="3"/>
</dbReference>
<evidence type="ECO:0000259" key="3">
    <source>
        <dbReference type="PROSITE" id="PS50113"/>
    </source>
</evidence>
<accession>A0A4S4ASC7</accession>
<keyword evidence="1" id="KW-0472">Membrane</keyword>
<dbReference type="Pfam" id="PF13426">
    <property type="entry name" value="PAS_9"/>
    <property type="match status" value="1"/>
</dbReference>
<dbReference type="OrthoDB" id="9813903at2"/>
<dbReference type="AlphaFoldDB" id="A0A4S4ASC7"/>
<proteinExistence type="predicted"/>
<dbReference type="PROSITE" id="PS50113">
    <property type="entry name" value="PAC"/>
    <property type="match status" value="1"/>
</dbReference>
<dbReference type="Pfam" id="PF00990">
    <property type="entry name" value="GGDEF"/>
    <property type="match status" value="1"/>
</dbReference>
<dbReference type="Proteomes" id="UP000308430">
    <property type="component" value="Unassembled WGS sequence"/>
</dbReference>
<feature type="domain" description="PAC" evidence="3">
    <location>
        <begin position="420"/>
        <end position="473"/>
    </location>
</feature>
<dbReference type="Gene3D" id="3.30.450.20">
    <property type="entry name" value="PAS domain"/>
    <property type="match status" value="5"/>
</dbReference>
<dbReference type="Pfam" id="PF08447">
    <property type="entry name" value="PAS_3"/>
    <property type="match status" value="1"/>
</dbReference>
<dbReference type="SUPFAM" id="SSF55073">
    <property type="entry name" value="Nucleotide cyclase"/>
    <property type="match status" value="1"/>
</dbReference>
<keyword evidence="1" id="KW-1133">Transmembrane helix</keyword>
<dbReference type="InterPro" id="IPR029787">
    <property type="entry name" value="Nucleotide_cyclase"/>
</dbReference>
<dbReference type="PROSITE" id="PS50887">
    <property type="entry name" value="GGDEF"/>
    <property type="match status" value="1"/>
</dbReference>
<feature type="transmembrane region" description="Helical" evidence="1">
    <location>
        <begin position="310"/>
        <end position="332"/>
    </location>
</feature>
<dbReference type="NCBIfam" id="TIGR00229">
    <property type="entry name" value="sensory_box"/>
    <property type="match status" value="2"/>
</dbReference>
<evidence type="ECO:0000259" key="2">
    <source>
        <dbReference type="PROSITE" id="PS50112"/>
    </source>
</evidence>
<dbReference type="Gene3D" id="3.30.70.270">
    <property type="match status" value="1"/>
</dbReference>
<dbReference type="SMART" id="SM00267">
    <property type="entry name" value="GGDEF"/>
    <property type="match status" value="1"/>
</dbReference>
<evidence type="ECO:0000313" key="6">
    <source>
        <dbReference type="Proteomes" id="UP000308430"/>
    </source>
</evidence>
<dbReference type="InterPro" id="IPR000014">
    <property type="entry name" value="PAS"/>
</dbReference>
<dbReference type="InterPro" id="IPR000160">
    <property type="entry name" value="GGDEF_dom"/>
</dbReference>
<dbReference type="SMART" id="SM00086">
    <property type="entry name" value="PAC"/>
    <property type="match status" value="2"/>
</dbReference>
<dbReference type="CDD" id="cd12914">
    <property type="entry name" value="PDC1_DGC_like"/>
    <property type="match status" value="1"/>
</dbReference>
<dbReference type="NCBIfam" id="TIGR00254">
    <property type="entry name" value="GGDEF"/>
    <property type="match status" value="1"/>
</dbReference>
<name>A0A4S4ASC7_9RHOO</name>
<feature type="transmembrane region" description="Helical" evidence="1">
    <location>
        <begin position="29"/>
        <end position="47"/>
    </location>
</feature>
<protein>
    <submittedName>
        <fullName evidence="5">Diguanylate cyclase</fullName>
    </submittedName>
</protein>
<evidence type="ECO:0000256" key="1">
    <source>
        <dbReference type="SAM" id="Phobius"/>
    </source>
</evidence>
<keyword evidence="1" id="KW-0812">Transmembrane</keyword>
<keyword evidence="6" id="KW-1185">Reference proteome</keyword>
<dbReference type="PANTHER" id="PTHR44757">
    <property type="entry name" value="DIGUANYLATE CYCLASE DGCP"/>
    <property type="match status" value="1"/>
</dbReference>
<sequence length="879" mass="97725">MVTTPATGRSAPPLRAARMLLRHVTPRSLAALLAMALACLLYWLLLLDSQRGQLAQTEAQARLRATQMSATLAIQVETLVTGLEHLLRSLSTGYMNSSKRDFEHAVRSALTIFPPGSISQIGVADAQGRLVYFSQSHNAPPNGPATISVADRDYFHLHATRDTPRLHIAQPLLGRVSGQWVIPFSYPLLTQDGRFAGVVALSVSPDYISGYFREVLATNRDVAVLLLDDGAYLARSSMQNDVLTRRVPPDREFLRTPSQRHGEYRLPSPVDGVERYYAWHRVTHYPLVVSIGLDREHALQRTRDTLRDSLWRNVLGTVLILCAALWIVLLFARQHRNHELLAESGERHKLALEGGSLGSWDWDVGNDHMIFDPQWCAMLGYAPGELAPTLDTVRRLAHPDDRDKVLGSLDAHVRGQTEVFEAEHRVRHRDGRWIWVHARGRATHRTNDGLALRVTGTQADISQRVTETLLRRALLDNTGAAIFLATPERSIRFSNQRAIDIFSDDGRPLDGRSMRVIHCDDNAYETFQVHYRQLREGGGSVRMESRLRTRHDEIRWFNLHGTLLDPVQPDGDVIWTMIDVTERRRAEEALSAARGRLGQIIEHFPGGILVENEDGRVVVANQTLCDLFATTPTPAAGLIGLQHAALRQRFPREVLDTVLSHQTTSPGEALLADGRSLHATRIPIRHATEGVDQLWIVHDVTEQRRHEQTLERLASTDTLTGLANRHTFLERLEIELARIARGGPGGMVAMLDLDHFKRVNDGYGHAAGDAVLVHLAGILRRVLRREDMAARLGGEEFALLLPGTDAAGAATLGERLRSALEHSRIETFKGDIHVTTSIGLAPLAGDARTLLARADAALYQAKNEGRNRVAMAPDEDVPA</sequence>
<dbReference type="GO" id="GO:0003824">
    <property type="term" value="F:catalytic activity"/>
    <property type="evidence" value="ECO:0007669"/>
    <property type="project" value="UniProtKB-ARBA"/>
</dbReference>